<gene>
    <name evidence="1" type="ORF">IWW38_004343</name>
</gene>
<evidence type="ECO:0000313" key="1">
    <source>
        <dbReference type="EMBL" id="KAJ2890053.1"/>
    </source>
</evidence>
<name>A0ACC1LZ35_9FUNG</name>
<protein>
    <submittedName>
        <fullName evidence="1">Uncharacterized protein</fullName>
    </submittedName>
</protein>
<comment type="caution">
    <text evidence="1">The sequence shown here is derived from an EMBL/GenBank/DDBJ whole genome shotgun (WGS) entry which is preliminary data.</text>
</comment>
<dbReference type="EMBL" id="JANBVB010001529">
    <property type="protein sequence ID" value="KAJ2890053.1"/>
    <property type="molecule type" value="Genomic_DNA"/>
</dbReference>
<proteinExistence type="predicted"/>
<dbReference type="Proteomes" id="UP001139981">
    <property type="component" value="Unassembled WGS sequence"/>
</dbReference>
<reference evidence="1" key="1">
    <citation type="submission" date="2022-07" db="EMBL/GenBank/DDBJ databases">
        <title>Phylogenomic reconstructions and comparative analyses of Kickxellomycotina fungi.</title>
        <authorList>
            <person name="Reynolds N.K."/>
            <person name="Stajich J.E."/>
            <person name="Barry K."/>
            <person name="Grigoriev I.V."/>
            <person name="Crous P."/>
            <person name="Smith M.E."/>
        </authorList>
    </citation>
    <scope>NUCLEOTIDE SEQUENCE</scope>
    <source>
        <strain evidence="1">CBS 190363</strain>
    </source>
</reference>
<accession>A0ACC1LZ35</accession>
<evidence type="ECO:0000313" key="2">
    <source>
        <dbReference type="Proteomes" id="UP001139981"/>
    </source>
</evidence>
<keyword evidence="2" id="KW-1185">Reference proteome</keyword>
<organism evidence="1 2">
    <name type="scientific">Coemansia aciculifera</name>
    <dbReference type="NCBI Taxonomy" id="417176"/>
    <lineage>
        <taxon>Eukaryota</taxon>
        <taxon>Fungi</taxon>
        <taxon>Fungi incertae sedis</taxon>
        <taxon>Zoopagomycota</taxon>
        <taxon>Kickxellomycotina</taxon>
        <taxon>Kickxellomycetes</taxon>
        <taxon>Kickxellales</taxon>
        <taxon>Kickxellaceae</taxon>
        <taxon>Coemansia</taxon>
    </lineage>
</organism>
<sequence length="161" mass="17286">MASSALGRVAVRMVTCRGLLSASRLARPSAVRSLHLTRAVRAIPGFDANNPTFKKIQSSPRVMAAMGSALQLLQTKGFIDPTDTKPPSFMKLMQMMGDEDVKQAFMEVQKLLKEEGINFSPADLSAFMSGGATQGSSEASAQGEEKNGLLKRIANTLKPRS</sequence>